<dbReference type="Proteomes" id="UP000448235">
    <property type="component" value="Unassembled WGS sequence"/>
</dbReference>
<protein>
    <submittedName>
        <fullName evidence="10">BCCT family transporter</fullName>
    </submittedName>
</protein>
<accession>A0A7X5AMB1</accession>
<feature type="compositionally biased region" description="Low complexity" evidence="8">
    <location>
        <begin position="1"/>
        <end position="21"/>
    </location>
</feature>
<feature type="transmembrane region" description="Helical" evidence="9">
    <location>
        <begin position="260"/>
        <end position="279"/>
    </location>
</feature>
<evidence type="ECO:0000313" key="11">
    <source>
        <dbReference type="Proteomes" id="UP000448235"/>
    </source>
</evidence>
<feature type="transmembrane region" description="Helical" evidence="9">
    <location>
        <begin position="117"/>
        <end position="136"/>
    </location>
</feature>
<feature type="transmembrane region" description="Helical" evidence="9">
    <location>
        <begin position="471"/>
        <end position="491"/>
    </location>
</feature>
<evidence type="ECO:0000313" key="10">
    <source>
        <dbReference type="EMBL" id="NAW13621.1"/>
    </source>
</evidence>
<evidence type="ECO:0000256" key="7">
    <source>
        <dbReference type="ARBA" id="ARBA00023136"/>
    </source>
</evidence>
<feature type="transmembrane region" description="Helical" evidence="9">
    <location>
        <begin position="341"/>
        <end position="364"/>
    </location>
</feature>
<feature type="transmembrane region" description="Helical" evidence="9">
    <location>
        <begin position="172"/>
        <end position="191"/>
    </location>
</feature>
<dbReference type="EMBL" id="WUTS01000001">
    <property type="protein sequence ID" value="NAW13621.1"/>
    <property type="molecule type" value="Genomic_DNA"/>
</dbReference>
<gene>
    <name evidence="10" type="ORF">GRB80_12260</name>
</gene>
<dbReference type="AlphaFoldDB" id="A0A7X5AMB1"/>
<keyword evidence="6 9" id="KW-1133">Transmembrane helix</keyword>
<dbReference type="PANTHER" id="PTHR30047:SF7">
    <property type="entry name" value="HIGH-AFFINITY CHOLINE TRANSPORT PROTEIN"/>
    <property type="match status" value="1"/>
</dbReference>
<dbReference type="Pfam" id="PF02028">
    <property type="entry name" value="BCCT"/>
    <property type="match status" value="1"/>
</dbReference>
<feature type="transmembrane region" description="Helical" evidence="9">
    <location>
        <begin position="291"/>
        <end position="314"/>
    </location>
</feature>
<keyword evidence="7 9" id="KW-0472">Membrane</keyword>
<comment type="similarity">
    <text evidence="2">Belongs to the BCCT transporter (TC 2.A.15) family.</text>
</comment>
<dbReference type="RefSeq" id="WP_132041923.1">
    <property type="nucleotide sequence ID" value="NZ_JARWMY010000001.1"/>
</dbReference>
<organism evidence="10 11">
    <name type="scientific">Halomonas icarae</name>
    <dbReference type="NCBI Taxonomy" id="2691040"/>
    <lineage>
        <taxon>Bacteria</taxon>
        <taxon>Pseudomonadati</taxon>
        <taxon>Pseudomonadota</taxon>
        <taxon>Gammaproteobacteria</taxon>
        <taxon>Oceanospirillales</taxon>
        <taxon>Halomonadaceae</taxon>
        <taxon>Halomonas</taxon>
    </lineage>
</organism>
<feature type="region of interest" description="Disordered" evidence="8">
    <location>
        <begin position="1"/>
        <end position="29"/>
    </location>
</feature>
<evidence type="ECO:0000256" key="2">
    <source>
        <dbReference type="ARBA" id="ARBA00005658"/>
    </source>
</evidence>
<dbReference type="GO" id="GO:0005886">
    <property type="term" value="C:plasma membrane"/>
    <property type="evidence" value="ECO:0007669"/>
    <property type="project" value="UniProtKB-SubCell"/>
</dbReference>
<keyword evidence="3" id="KW-0813">Transport</keyword>
<dbReference type="InterPro" id="IPR000060">
    <property type="entry name" value="BCCT_transptr"/>
</dbReference>
<comment type="subcellular location">
    <subcellularLocation>
        <location evidence="1">Cell membrane</location>
        <topology evidence="1">Multi-pass membrane protein</topology>
    </subcellularLocation>
</comment>
<keyword evidence="11" id="KW-1185">Reference proteome</keyword>
<reference evidence="10 11" key="1">
    <citation type="submission" date="2019-12" db="EMBL/GenBank/DDBJ databases">
        <title>Draft genome sequencing of Halomonas icarensis D1-1.</title>
        <authorList>
            <person name="Pandiyan K."/>
            <person name="Kushwaha P."/>
            <person name="Gowdham M."/>
            <person name="Chakdar H."/>
            <person name="Singh A."/>
            <person name="Kumar M."/>
            <person name="Saxena A.K."/>
        </authorList>
    </citation>
    <scope>NUCLEOTIDE SEQUENCE [LARGE SCALE GENOMIC DNA]</scope>
    <source>
        <strain evidence="10 11">D1-1</strain>
    </source>
</reference>
<evidence type="ECO:0000256" key="5">
    <source>
        <dbReference type="ARBA" id="ARBA00022692"/>
    </source>
</evidence>
<name>A0A7X5AMB1_9GAMM</name>
<feature type="transmembrane region" description="Helical" evidence="9">
    <location>
        <begin position="76"/>
        <end position="96"/>
    </location>
</feature>
<feature type="transmembrane region" description="Helical" evidence="9">
    <location>
        <begin position="497"/>
        <end position="519"/>
    </location>
</feature>
<sequence>MSSTKTNTNIATSTDATTNTDTTEDSLPAGQHRLGDPVVLTLSIGFIVLFVGLSLYDINGVADAIGAGFAWTAKALGAYFQLLLLLTFLVAIGLTCTPMASARIGNTFTPELSTFKWVSIIMCTLLAGGGVFFAAGEPIYHFVTTPPSFDTEAGTVDAIAPALAQSFMHWGFLAWAVLGSLTSIVLAHAHYDKGQPLQPRTLLYPLFGERIMSGMFGGVVDALCVIAVVAGTVGPIGFLATQVSFGLHELLGVVNNYTTQLIILICLGAIYVTSAVTGIDKGIQLLSRLNVFLALGIAAVIFLFGPTLFLVNAFTQGFGEYLTNFFTMSTMTAQSAPDWWMQWWTVFFFAWFIGYGPLMAIFVARISRGRTIRQMILTVAVLAPIATTIWFTLLGGSGIFYQFTGVIDLSEALSNFQFDVATLTVAQALPGGTFMALAILVLTTIFVATTGDSMSYAIAVVGAGHDRPSSLIRAFWGITMALMAAILLYMGSGQISALQQFIVLTAIPVSLVLLPSLWTGPQAAIAMARNQGLVSRDLRPIAVPPASSAPSSQPGSAPSQEQ</sequence>
<keyword evidence="5 9" id="KW-0812">Transmembrane</keyword>
<comment type="caution">
    <text evidence="10">The sequence shown here is derived from an EMBL/GenBank/DDBJ whole genome shotgun (WGS) entry which is preliminary data.</text>
</comment>
<evidence type="ECO:0000256" key="8">
    <source>
        <dbReference type="SAM" id="MobiDB-lite"/>
    </source>
</evidence>
<evidence type="ECO:0000256" key="9">
    <source>
        <dbReference type="SAM" id="Phobius"/>
    </source>
</evidence>
<evidence type="ECO:0000256" key="3">
    <source>
        <dbReference type="ARBA" id="ARBA00022448"/>
    </source>
</evidence>
<keyword evidence="4" id="KW-1003">Cell membrane</keyword>
<feature type="transmembrane region" description="Helical" evidence="9">
    <location>
        <begin position="434"/>
        <end position="459"/>
    </location>
</feature>
<evidence type="ECO:0000256" key="1">
    <source>
        <dbReference type="ARBA" id="ARBA00004651"/>
    </source>
</evidence>
<feature type="transmembrane region" description="Helical" evidence="9">
    <location>
        <begin position="38"/>
        <end position="56"/>
    </location>
</feature>
<feature type="region of interest" description="Disordered" evidence="8">
    <location>
        <begin position="541"/>
        <end position="562"/>
    </location>
</feature>
<dbReference type="GO" id="GO:0022857">
    <property type="term" value="F:transmembrane transporter activity"/>
    <property type="evidence" value="ECO:0007669"/>
    <property type="project" value="InterPro"/>
</dbReference>
<proteinExistence type="inferred from homology"/>
<evidence type="ECO:0000256" key="4">
    <source>
        <dbReference type="ARBA" id="ARBA00022475"/>
    </source>
</evidence>
<feature type="transmembrane region" description="Helical" evidence="9">
    <location>
        <begin position="212"/>
        <end position="240"/>
    </location>
</feature>
<dbReference type="PANTHER" id="PTHR30047">
    <property type="entry name" value="HIGH-AFFINITY CHOLINE TRANSPORT PROTEIN-RELATED"/>
    <property type="match status" value="1"/>
</dbReference>
<evidence type="ECO:0000256" key="6">
    <source>
        <dbReference type="ARBA" id="ARBA00022989"/>
    </source>
</evidence>
<feature type="transmembrane region" description="Helical" evidence="9">
    <location>
        <begin position="376"/>
        <end position="401"/>
    </location>
</feature>